<organism evidence="1 2">
    <name type="scientific">Azorhizobium oxalatiphilum</name>
    <dbReference type="NCBI Taxonomy" id="980631"/>
    <lineage>
        <taxon>Bacteria</taxon>
        <taxon>Pseudomonadati</taxon>
        <taxon>Pseudomonadota</taxon>
        <taxon>Alphaproteobacteria</taxon>
        <taxon>Hyphomicrobiales</taxon>
        <taxon>Xanthobacteraceae</taxon>
        <taxon>Azorhizobium</taxon>
    </lineage>
</organism>
<accession>A0A917FGL2</accession>
<dbReference type="RefSeq" id="WP_188581314.1">
    <property type="nucleotide sequence ID" value="NZ_BMCT01000005.1"/>
</dbReference>
<dbReference type="EMBL" id="BMCT01000005">
    <property type="protein sequence ID" value="GGF74029.1"/>
    <property type="molecule type" value="Genomic_DNA"/>
</dbReference>
<reference evidence="1" key="1">
    <citation type="journal article" date="2014" name="Int. J. Syst. Evol. Microbiol.">
        <title>Complete genome sequence of Corynebacterium casei LMG S-19264T (=DSM 44701T), isolated from a smear-ripened cheese.</title>
        <authorList>
            <consortium name="US DOE Joint Genome Institute (JGI-PGF)"/>
            <person name="Walter F."/>
            <person name="Albersmeier A."/>
            <person name="Kalinowski J."/>
            <person name="Ruckert C."/>
        </authorList>
    </citation>
    <scope>NUCLEOTIDE SEQUENCE</scope>
    <source>
        <strain evidence="1">CCM 7897</strain>
    </source>
</reference>
<dbReference type="Proteomes" id="UP000606044">
    <property type="component" value="Unassembled WGS sequence"/>
</dbReference>
<protein>
    <submittedName>
        <fullName evidence="1">Uncharacterized protein</fullName>
    </submittedName>
</protein>
<gene>
    <name evidence="1" type="ORF">GCM10007301_37300</name>
</gene>
<proteinExistence type="predicted"/>
<keyword evidence="2" id="KW-1185">Reference proteome</keyword>
<dbReference type="AlphaFoldDB" id="A0A917FGL2"/>
<evidence type="ECO:0000313" key="1">
    <source>
        <dbReference type="EMBL" id="GGF74029.1"/>
    </source>
</evidence>
<evidence type="ECO:0000313" key="2">
    <source>
        <dbReference type="Proteomes" id="UP000606044"/>
    </source>
</evidence>
<sequence>MHHNHAAHAYLVKAYLRTSSGALLAEPDTICFDLDLALEIAENDRHYAAGLAVYALGEDGELLADFPLISHGTVVPAPVMYAQSAAMPGAVAA</sequence>
<comment type="caution">
    <text evidence="1">The sequence shown here is derived from an EMBL/GenBank/DDBJ whole genome shotgun (WGS) entry which is preliminary data.</text>
</comment>
<name>A0A917FGL2_9HYPH</name>
<reference evidence="1" key="2">
    <citation type="submission" date="2020-09" db="EMBL/GenBank/DDBJ databases">
        <authorList>
            <person name="Sun Q."/>
            <person name="Sedlacek I."/>
        </authorList>
    </citation>
    <scope>NUCLEOTIDE SEQUENCE</scope>
    <source>
        <strain evidence="1">CCM 7897</strain>
    </source>
</reference>